<dbReference type="AlphaFoldDB" id="A0AAP0JPN3"/>
<proteinExistence type="predicted"/>
<evidence type="ECO:0000313" key="3">
    <source>
        <dbReference type="Proteomes" id="UP001417504"/>
    </source>
</evidence>
<organism evidence="2 3">
    <name type="scientific">Stephania japonica</name>
    <dbReference type="NCBI Taxonomy" id="461633"/>
    <lineage>
        <taxon>Eukaryota</taxon>
        <taxon>Viridiplantae</taxon>
        <taxon>Streptophyta</taxon>
        <taxon>Embryophyta</taxon>
        <taxon>Tracheophyta</taxon>
        <taxon>Spermatophyta</taxon>
        <taxon>Magnoliopsida</taxon>
        <taxon>Ranunculales</taxon>
        <taxon>Menispermaceae</taxon>
        <taxon>Menispermoideae</taxon>
        <taxon>Cissampelideae</taxon>
        <taxon>Stephania</taxon>
    </lineage>
</organism>
<keyword evidence="3" id="KW-1185">Reference proteome</keyword>
<name>A0AAP0JPN3_9MAGN</name>
<reference evidence="2 3" key="1">
    <citation type="submission" date="2024-01" db="EMBL/GenBank/DDBJ databases">
        <title>Genome assemblies of Stephania.</title>
        <authorList>
            <person name="Yang L."/>
        </authorList>
    </citation>
    <scope>NUCLEOTIDE SEQUENCE [LARGE SCALE GENOMIC DNA]</scope>
    <source>
        <strain evidence="2">QJT</strain>
        <tissue evidence="2">Leaf</tissue>
    </source>
</reference>
<gene>
    <name evidence="2" type="ORF">Sjap_008178</name>
</gene>
<comment type="caution">
    <text evidence="2">The sequence shown here is derived from an EMBL/GenBank/DDBJ whole genome shotgun (WGS) entry which is preliminary data.</text>
</comment>
<evidence type="ECO:0000313" key="2">
    <source>
        <dbReference type="EMBL" id="KAK9137584.1"/>
    </source>
</evidence>
<feature type="region of interest" description="Disordered" evidence="1">
    <location>
        <begin position="31"/>
        <end position="57"/>
    </location>
</feature>
<sequence>MSEISTWCLGCLAEIDRIRNLDVVSWLLGEQEREEREDREEREERDEREDEGEGLTPPFYNEGLVLAHILIPRHVLLL</sequence>
<dbReference type="Proteomes" id="UP001417504">
    <property type="component" value="Unassembled WGS sequence"/>
</dbReference>
<dbReference type="EMBL" id="JBBNAE010000003">
    <property type="protein sequence ID" value="KAK9137584.1"/>
    <property type="molecule type" value="Genomic_DNA"/>
</dbReference>
<evidence type="ECO:0000256" key="1">
    <source>
        <dbReference type="SAM" id="MobiDB-lite"/>
    </source>
</evidence>
<feature type="compositionally biased region" description="Acidic residues" evidence="1">
    <location>
        <begin position="37"/>
        <end position="53"/>
    </location>
</feature>
<protein>
    <submittedName>
        <fullName evidence="2">Uncharacterized protein</fullName>
    </submittedName>
</protein>
<accession>A0AAP0JPN3</accession>